<name>A0A151RIW8_CAJCA</name>
<dbReference type="InterPro" id="IPR013103">
    <property type="entry name" value="RVT_2"/>
</dbReference>
<feature type="non-terminal residue" evidence="2">
    <location>
        <position position="1"/>
    </location>
</feature>
<gene>
    <name evidence="2" type="ORF">KK1_036143</name>
</gene>
<dbReference type="AlphaFoldDB" id="A0A151RIW8"/>
<evidence type="ECO:0000313" key="3">
    <source>
        <dbReference type="Proteomes" id="UP000075243"/>
    </source>
</evidence>
<accession>A0A151RIW8</accession>
<dbReference type="SUPFAM" id="SSF56672">
    <property type="entry name" value="DNA/RNA polymerases"/>
    <property type="match status" value="1"/>
</dbReference>
<dbReference type="PANTHER" id="PTHR11439:SF440">
    <property type="entry name" value="INTEGRASE CATALYTIC DOMAIN-CONTAINING PROTEIN"/>
    <property type="match status" value="1"/>
</dbReference>
<evidence type="ECO:0000313" key="2">
    <source>
        <dbReference type="EMBL" id="KYP42453.1"/>
    </source>
</evidence>
<evidence type="ECO:0000259" key="1">
    <source>
        <dbReference type="Pfam" id="PF07727"/>
    </source>
</evidence>
<proteinExistence type="predicted"/>
<dbReference type="EMBL" id="KQ483716">
    <property type="protein sequence ID" value="KYP42453.1"/>
    <property type="molecule type" value="Genomic_DNA"/>
</dbReference>
<dbReference type="Proteomes" id="UP000075243">
    <property type="component" value="Unassembled WGS sequence"/>
</dbReference>
<organism evidence="2 3">
    <name type="scientific">Cajanus cajan</name>
    <name type="common">Pigeon pea</name>
    <name type="synonym">Cajanus indicus</name>
    <dbReference type="NCBI Taxonomy" id="3821"/>
    <lineage>
        <taxon>Eukaryota</taxon>
        <taxon>Viridiplantae</taxon>
        <taxon>Streptophyta</taxon>
        <taxon>Embryophyta</taxon>
        <taxon>Tracheophyta</taxon>
        <taxon>Spermatophyta</taxon>
        <taxon>Magnoliopsida</taxon>
        <taxon>eudicotyledons</taxon>
        <taxon>Gunneridae</taxon>
        <taxon>Pentapetalae</taxon>
        <taxon>rosids</taxon>
        <taxon>fabids</taxon>
        <taxon>Fabales</taxon>
        <taxon>Fabaceae</taxon>
        <taxon>Papilionoideae</taxon>
        <taxon>50 kb inversion clade</taxon>
        <taxon>NPAAA clade</taxon>
        <taxon>indigoferoid/millettioid clade</taxon>
        <taxon>Phaseoleae</taxon>
        <taxon>Cajanus</taxon>
    </lineage>
</organism>
<dbReference type="InterPro" id="IPR043502">
    <property type="entry name" value="DNA/RNA_pol_sf"/>
</dbReference>
<keyword evidence="3" id="KW-1185">Reference proteome</keyword>
<feature type="domain" description="Reverse transcriptase Ty1/copia-type" evidence="1">
    <location>
        <begin position="2"/>
        <end position="189"/>
    </location>
</feature>
<protein>
    <submittedName>
        <fullName evidence="2">Retrovirus-related Pol polyprotein from transposon TNT 1-94</fullName>
    </submittedName>
</protein>
<dbReference type="Gramene" id="C.cajan_32857.t">
    <property type="protein sequence ID" value="C.cajan_32857.t"/>
    <property type="gene ID" value="C.cajan_32857"/>
</dbReference>
<sequence>KQHKARLAVKRFTQTYSIDYEEIFSPIAKMNTVRIILSLATHFGWNLQLFRVKNAFLHGNLKEAVYMEIPLGFEYHVEKLEKALYGLRQSPRAWFERFTQGMKSLGYKQNQGDHTLIVKHSPDDKLSLLLMYVDDMIVARDDKVEKLILKEKLATHFEMKKLGKFKYFLGIEVAYSKKGIFIFQRKYSQYHRLVRKLIYLSHIGMATRPNIAYAVSVVGQFMHDFHDRHFHAVERILRYLKARPRMGLLFKREGPLSMEIYIDVDARFVTNRRSTSSYCMFLGGNLVTWRSK</sequence>
<dbReference type="Pfam" id="PF07727">
    <property type="entry name" value="RVT_2"/>
    <property type="match status" value="1"/>
</dbReference>
<reference evidence="2" key="1">
    <citation type="journal article" date="2012" name="Nat. Biotechnol.">
        <title>Draft genome sequence of pigeonpea (Cajanus cajan), an orphan legume crop of resource-poor farmers.</title>
        <authorList>
            <person name="Varshney R.K."/>
            <person name="Chen W."/>
            <person name="Li Y."/>
            <person name="Bharti A.K."/>
            <person name="Saxena R.K."/>
            <person name="Schlueter J.A."/>
            <person name="Donoghue M.T."/>
            <person name="Azam S."/>
            <person name="Fan G."/>
            <person name="Whaley A.M."/>
            <person name="Farmer A.D."/>
            <person name="Sheridan J."/>
            <person name="Iwata A."/>
            <person name="Tuteja R."/>
            <person name="Penmetsa R.V."/>
            <person name="Wu W."/>
            <person name="Upadhyaya H.D."/>
            <person name="Yang S.P."/>
            <person name="Shah T."/>
            <person name="Saxena K.B."/>
            <person name="Michael T."/>
            <person name="McCombie W.R."/>
            <person name="Yang B."/>
            <person name="Zhang G."/>
            <person name="Yang H."/>
            <person name="Wang J."/>
            <person name="Spillane C."/>
            <person name="Cook D.R."/>
            <person name="May G.D."/>
            <person name="Xu X."/>
            <person name="Jackson S.A."/>
        </authorList>
    </citation>
    <scope>NUCLEOTIDE SEQUENCE [LARGE SCALE GENOMIC DNA]</scope>
</reference>
<dbReference type="PANTHER" id="PTHR11439">
    <property type="entry name" value="GAG-POL-RELATED RETROTRANSPOSON"/>
    <property type="match status" value="1"/>
</dbReference>